<evidence type="ECO:0000256" key="5">
    <source>
        <dbReference type="SAM" id="MobiDB-lite"/>
    </source>
</evidence>
<keyword evidence="3" id="KW-0238">DNA-binding</keyword>
<dbReference type="CDD" id="cd06171">
    <property type="entry name" value="Sigma70_r4"/>
    <property type="match status" value="1"/>
</dbReference>
<dbReference type="InterPro" id="IPR007627">
    <property type="entry name" value="RNA_pol_sigma70_r2"/>
</dbReference>
<dbReference type="EMBL" id="BAAANT010000006">
    <property type="protein sequence ID" value="GAA2136407.1"/>
    <property type="molecule type" value="Genomic_DNA"/>
</dbReference>
<dbReference type="Proteomes" id="UP001422759">
    <property type="component" value="Unassembled WGS sequence"/>
</dbReference>
<evidence type="ECO:0000256" key="2">
    <source>
        <dbReference type="ARBA" id="ARBA00023082"/>
    </source>
</evidence>
<dbReference type="RefSeq" id="WP_344462244.1">
    <property type="nucleotide sequence ID" value="NZ_BAAANT010000006.1"/>
</dbReference>
<sequence length="298" mass="32809">MTAPRALLTNPHPVPDTTTSSDTAVPRSADPAELPHIEDPGAVAPADARELSRALLVRLSLLEEGTADYSYVRATLIELNVSLVRYAARRFRSSSEPMDDIVQVGTIGLIKAIDRFEPDRGLEFTTFALPTIIGEIKRYFRDTTWAVHVPRRLQEMRLTLAQASDELEQRLDRAPTVAELAAHLEVDEEEVIEGLTAGNGYTAGSLDMKLAADTPDSTLARRLGFEDARIGRVEDLHTLKPLIAALPERDRTILSLRFVEELTQAQIGEGLGISQMQVSRLLTRTLAVLRAGLLPSDR</sequence>
<dbReference type="PANTHER" id="PTHR30385:SF4">
    <property type="entry name" value="RNA POLYMERASE SIGMA-E FACTOR"/>
    <property type="match status" value="1"/>
</dbReference>
<feature type="region of interest" description="Disordered" evidence="5">
    <location>
        <begin position="1"/>
        <end position="42"/>
    </location>
</feature>
<dbReference type="Gene3D" id="1.10.10.10">
    <property type="entry name" value="Winged helix-like DNA-binding domain superfamily/Winged helix DNA-binding domain"/>
    <property type="match status" value="2"/>
</dbReference>
<proteinExistence type="predicted"/>
<keyword evidence="2" id="KW-0731">Sigma factor</keyword>
<dbReference type="InterPro" id="IPR007624">
    <property type="entry name" value="RNA_pol_sigma70_r3"/>
</dbReference>
<dbReference type="Pfam" id="PF04545">
    <property type="entry name" value="Sigma70_r4"/>
    <property type="match status" value="1"/>
</dbReference>
<dbReference type="PROSITE" id="PS00715">
    <property type="entry name" value="SIGMA70_1"/>
    <property type="match status" value="1"/>
</dbReference>
<dbReference type="NCBIfam" id="TIGR02980">
    <property type="entry name" value="SigBFG"/>
    <property type="match status" value="1"/>
</dbReference>
<dbReference type="Pfam" id="PF04539">
    <property type="entry name" value="Sigma70_r3"/>
    <property type="match status" value="1"/>
</dbReference>
<evidence type="ECO:0000313" key="7">
    <source>
        <dbReference type="EMBL" id="GAA2136407.1"/>
    </source>
</evidence>
<reference evidence="7 8" key="1">
    <citation type="journal article" date="2019" name="Int. J. Syst. Evol. Microbiol.">
        <title>The Global Catalogue of Microorganisms (GCM) 10K type strain sequencing project: providing services to taxonomists for standard genome sequencing and annotation.</title>
        <authorList>
            <consortium name="The Broad Institute Genomics Platform"/>
            <consortium name="The Broad Institute Genome Sequencing Center for Infectious Disease"/>
            <person name="Wu L."/>
            <person name="Ma J."/>
        </authorList>
    </citation>
    <scope>NUCLEOTIDE SEQUENCE [LARGE SCALE GENOMIC DNA]</scope>
    <source>
        <strain evidence="7 8">JCM 14560</strain>
    </source>
</reference>
<dbReference type="InterPro" id="IPR014284">
    <property type="entry name" value="RNA_pol_sigma-70_dom"/>
</dbReference>
<gene>
    <name evidence="7" type="ORF">GCM10009760_15910</name>
</gene>
<dbReference type="InterPro" id="IPR013325">
    <property type="entry name" value="RNA_pol_sigma_r2"/>
</dbReference>
<keyword evidence="1" id="KW-0805">Transcription regulation</keyword>
<name>A0ABN2Z415_9ACTN</name>
<dbReference type="InterPro" id="IPR013324">
    <property type="entry name" value="RNA_pol_sigma_r3/r4-like"/>
</dbReference>
<dbReference type="InterPro" id="IPR036388">
    <property type="entry name" value="WH-like_DNA-bd_sf"/>
</dbReference>
<dbReference type="InterPro" id="IPR014322">
    <property type="entry name" value="RNA_pol_sigma-B/F/G"/>
</dbReference>
<evidence type="ECO:0000259" key="6">
    <source>
        <dbReference type="PROSITE" id="PS00715"/>
    </source>
</evidence>
<dbReference type="NCBIfam" id="TIGR02937">
    <property type="entry name" value="sigma70-ECF"/>
    <property type="match status" value="1"/>
</dbReference>
<accession>A0ABN2Z415</accession>
<evidence type="ECO:0000256" key="1">
    <source>
        <dbReference type="ARBA" id="ARBA00023015"/>
    </source>
</evidence>
<dbReference type="PANTHER" id="PTHR30385">
    <property type="entry name" value="SIGMA FACTOR F FLAGELLAR"/>
    <property type="match status" value="1"/>
</dbReference>
<dbReference type="Pfam" id="PF04542">
    <property type="entry name" value="Sigma70_r2"/>
    <property type="match status" value="1"/>
</dbReference>
<dbReference type="Gene3D" id="1.20.120.1810">
    <property type="match status" value="1"/>
</dbReference>
<feature type="domain" description="RNA polymerase sigma-70" evidence="6">
    <location>
        <begin position="100"/>
        <end position="113"/>
    </location>
</feature>
<evidence type="ECO:0000313" key="8">
    <source>
        <dbReference type="Proteomes" id="UP001422759"/>
    </source>
</evidence>
<organism evidence="7 8">
    <name type="scientific">Kitasatospora kazusensis</name>
    <dbReference type="NCBI Taxonomy" id="407974"/>
    <lineage>
        <taxon>Bacteria</taxon>
        <taxon>Bacillati</taxon>
        <taxon>Actinomycetota</taxon>
        <taxon>Actinomycetes</taxon>
        <taxon>Kitasatosporales</taxon>
        <taxon>Streptomycetaceae</taxon>
        <taxon>Kitasatospora</taxon>
    </lineage>
</organism>
<dbReference type="SUPFAM" id="SSF88946">
    <property type="entry name" value="Sigma2 domain of RNA polymerase sigma factors"/>
    <property type="match status" value="1"/>
</dbReference>
<evidence type="ECO:0000256" key="3">
    <source>
        <dbReference type="ARBA" id="ARBA00023125"/>
    </source>
</evidence>
<dbReference type="SUPFAM" id="SSF88659">
    <property type="entry name" value="Sigma3 and sigma4 domains of RNA polymerase sigma factors"/>
    <property type="match status" value="2"/>
</dbReference>
<dbReference type="InterPro" id="IPR007630">
    <property type="entry name" value="RNA_pol_sigma70_r4"/>
</dbReference>
<keyword evidence="4" id="KW-0804">Transcription</keyword>
<evidence type="ECO:0000256" key="4">
    <source>
        <dbReference type="ARBA" id="ARBA00023163"/>
    </source>
</evidence>
<protein>
    <submittedName>
        <fullName evidence="7">RNA polymerase sigma factor SigF</fullName>
    </submittedName>
</protein>
<dbReference type="PRINTS" id="PR00046">
    <property type="entry name" value="SIGMA70FCT"/>
</dbReference>
<keyword evidence="8" id="KW-1185">Reference proteome</keyword>
<dbReference type="InterPro" id="IPR000943">
    <property type="entry name" value="RNA_pol_sigma70"/>
</dbReference>
<comment type="caution">
    <text evidence="7">The sequence shown here is derived from an EMBL/GenBank/DDBJ whole genome shotgun (WGS) entry which is preliminary data.</text>
</comment>